<accession>A0A820BB35</accession>
<evidence type="ECO:0000313" key="2">
    <source>
        <dbReference type="Proteomes" id="UP000663836"/>
    </source>
</evidence>
<dbReference type="Proteomes" id="UP000663836">
    <property type="component" value="Unassembled WGS sequence"/>
</dbReference>
<organism evidence="1 2">
    <name type="scientific">Rotaria sordida</name>
    <dbReference type="NCBI Taxonomy" id="392033"/>
    <lineage>
        <taxon>Eukaryota</taxon>
        <taxon>Metazoa</taxon>
        <taxon>Spiralia</taxon>
        <taxon>Gnathifera</taxon>
        <taxon>Rotifera</taxon>
        <taxon>Eurotatoria</taxon>
        <taxon>Bdelloidea</taxon>
        <taxon>Philodinida</taxon>
        <taxon>Philodinidae</taxon>
        <taxon>Rotaria</taxon>
    </lineage>
</organism>
<reference evidence="1" key="1">
    <citation type="submission" date="2021-02" db="EMBL/GenBank/DDBJ databases">
        <authorList>
            <person name="Nowell W R."/>
        </authorList>
    </citation>
    <scope>NUCLEOTIDE SEQUENCE</scope>
</reference>
<dbReference type="EMBL" id="CAJOBD010014845">
    <property type="protein sequence ID" value="CAF4203374.1"/>
    <property type="molecule type" value="Genomic_DNA"/>
</dbReference>
<sequence>MRVLSKDSNEKKIVIRSLTQTVGLLPLDTHQRVTRKVPIQILNDNTSFYCRDDISYQMSGKRDTVVIKENGNKITYQKRILLYNIRGAFELFVAENSDVSVARTFFAEMRPPYVLVESSMSHRVCVCVHHENMKIKIIIIDEITQQHIDLSMKQLQHLFGNTISVKDTKKLHSVVVVVRTDVIECRL</sequence>
<gene>
    <name evidence="1" type="ORF">JBS370_LOCUS36628</name>
</gene>
<protein>
    <submittedName>
        <fullName evidence="1">Uncharacterized protein</fullName>
    </submittedName>
</protein>
<name>A0A820BB35_9BILA</name>
<comment type="caution">
    <text evidence="1">The sequence shown here is derived from an EMBL/GenBank/DDBJ whole genome shotgun (WGS) entry which is preliminary data.</text>
</comment>
<dbReference type="AlphaFoldDB" id="A0A820BB35"/>
<proteinExistence type="predicted"/>
<evidence type="ECO:0000313" key="1">
    <source>
        <dbReference type="EMBL" id="CAF4203374.1"/>
    </source>
</evidence>